<keyword evidence="10" id="KW-1185">Reference proteome</keyword>
<dbReference type="InterPro" id="IPR050930">
    <property type="entry name" value="MFS_Vesicular_Transporter"/>
</dbReference>
<gene>
    <name evidence="9" type="ORF">AMORRO_LOCUS7541</name>
</gene>
<keyword evidence="5 7" id="KW-1133">Transmembrane helix</keyword>
<feature type="transmembrane region" description="Helical" evidence="7">
    <location>
        <begin position="269"/>
        <end position="288"/>
    </location>
</feature>
<dbReference type="CDD" id="cd17325">
    <property type="entry name" value="MFS_MdtG_SLC18_like"/>
    <property type="match status" value="1"/>
</dbReference>
<dbReference type="InterPro" id="IPR011701">
    <property type="entry name" value="MFS"/>
</dbReference>
<evidence type="ECO:0000256" key="5">
    <source>
        <dbReference type="ARBA" id="ARBA00022989"/>
    </source>
</evidence>
<feature type="transmembrane region" description="Helical" evidence="7">
    <location>
        <begin position="149"/>
        <end position="167"/>
    </location>
</feature>
<protein>
    <submittedName>
        <fullName evidence="9">5804_t:CDS:1</fullName>
    </submittedName>
</protein>
<feature type="transmembrane region" description="Helical" evidence="7">
    <location>
        <begin position="90"/>
        <end position="111"/>
    </location>
</feature>
<evidence type="ECO:0000256" key="6">
    <source>
        <dbReference type="ARBA" id="ARBA00023136"/>
    </source>
</evidence>
<organism evidence="9 10">
    <name type="scientific">Acaulospora morrowiae</name>
    <dbReference type="NCBI Taxonomy" id="94023"/>
    <lineage>
        <taxon>Eukaryota</taxon>
        <taxon>Fungi</taxon>
        <taxon>Fungi incertae sedis</taxon>
        <taxon>Mucoromycota</taxon>
        <taxon>Glomeromycotina</taxon>
        <taxon>Glomeromycetes</taxon>
        <taxon>Diversisporales</taxon>
        <taxon>Acaulosporaceae</taxon>
        <taxon>Acaulospora</taxon>
    </lineage>
</organism>
<feature type="transmembrane region" description="Helical" evidence="7">
    <location>
        <begin position="51"/>
        <end position="78"/>
    </location>
</feature>
<dbReference type="InterPro" id="IPR036259">
    <property type="entry name" value="MFS_trans_sf"/>
</dbReference>
<reference evidence="9" key="1">
    <citation type="submission" date="2021-06" db="EMBL/GenBank/DDBJ databases">
        <authorList>
            <person name="Kallberg Y."/>
            <person name="Tangrot J."/>
            <person name="Rosling A."/>
        </authorList>
    </citation>
    <scope>NUCLEOTIDE SEQUENCE</scope>
    <source>
        <strain evidence="9">CL551</strain>
    </source>
</reference>
<feature type="transmembrane region" description="Helical" evidence="7">
    <location>
        <begin position="429"/>
        <end position="450"/>
    </location>
</feature>
<evidence type="ECO:0000256" key="2">
    <source>
        <dbReference type="ARBA" id="ARBA00006829"/>
    </source>
</evidence>
<feature type="transmembrane region" description="Helical" evidence="7">
    <location>
        <begin position="209"/>
        <end position="230"/>
    </location>
</feature>
<dbReference type="PANTHER" id="PTHR23506:SF23">
    <property type="entry name" value="GH10249P"/>
    <property type="match status" value="1"/>
</dbReference>
<evidence type="ECO:0000256" key="7">
    <source>
        <dbReference type="SAM" id="Phobius"/>
    </source>
</evidence>
<keyword evidence="6 7" id="KW-0472">Membrane</keyword>
<name>A0A9N9CB05_9GLOM</name>
<evidence type="ECO:0000256" key="1">
    <source>
        <dbReference type="ARBA" id="ARBA00004141"/>
    </source>
</evidence>
<sequence length="471" mass="51043">MIPSHEVAENESIRSINSEVNTPLLVEESRNEPQIDFSRYGRFAIFRRSKAAVICVTAVTLFLDMIVYGIVVPILPLLVHERLGMDAKAIGFLFGCYAIGLLGATPIFAILSDRHHTRKIPMLFGMASLGTCTLLFGVSTAYWQLVLARIAQGASGGASWTISLAMLADRFGSGRKLGLVMGTVLSANTLGFITGPLVGGILYKYWGPTAPFVFCAALSFIGFLVVCTIVEPIHLKEWDRAISIRSGEPLEDMESESGHLSMLSLMKEYNIVTICLTVIVAASVFSGIEPTLPIHLHEKFNADASQIGLVYVSVVVPTFISPLVGYLSYTIGQRNMVGIGMTLTAAASPLIALPNKLWIEAIPLLFFGATYSIAITPTLPLLGQEVAKNGGGAYGQVYALWNMAYSIGMFVGPVVAGLMLEYYRFLGAMLAFSLISLCIVPLSFLPSSWLDRCTGSRYSRIPSDDPIEEEI</sequence>
<feature type="domain" description="Major facilitator superfamily (MFS) profile" evidence="8">
    <location>
        <begin position="53"/>
        <end position="448"/>
    </location>
</feature>
<dbReference type="PRINTS" id="PR01035">
    <property type="entry name" value="TCRTETA"/>
</dbReference>
<feature type="transmembrane region" description="Helical" evidence="7">
    <location>
        <begin position="403"/>
        <end position="423"/>
    </location>
</feature>
<feature type="transmembrane region" description="Helical" evidence="7">
    <location>
        <begin position="308"/>
        <end position="329"/>
    </location>
</feature>
<evidence type="ECO:0000256" key="4">
    <source>
        <dbReference type="ARBA" id="ARBA00022692"/>
    </source>
</evidence>
<dbReference type="GO" id="GO:0016020">
    <property type="term" value="C:membrane"/>
    <property type="evidence" value="ECO:0007669"/>
    <property type="project" value="UniProtKB-SubCell"/>
</dbReference>
<feature type="transmembrane region" description="Helical" evidence="7">
    <location>
        <begin position="123"/>
        <end position="143"/>
    </location>
</feature>
<comment type="similarity">
    <text evidence="2">Belongs to the major facilitator superfamily. Vesicular transporter family.</text>
</comment>
<comment type="subcellular location">
    <subcellularLocation>
        <location evidence="1">Membrane</location>
        <topology evidence="1">Multi-pass membrane protein</topology>
    </subcellularLocation>
</comment>
<dbReference type="AlphaFoldDB" id="A0A9N9CB05"/>
<dbReference type="GO" id="GO:0022857">
    <property type="term" value="F:transmembrane transporter activity"/>
    <property type="evidence" value="ECO:0007669"/>
    <property type="project" value="InterPro"/>
</dbReference>
<evidence type="ECO:0000313" key="9">
    <source>
        <dbReference type="EMBL" id="CAG8595464.1"/>
    </source>
</evidence>
<feature type="transmembrane region" description="Helical" evidence="7">
    <location>
        <begin position="179"/>
        <end position="203"/>
    </location>
</feature>
<dbReference type="Pfam" id="PF07690">
    <property type="entry name" value="MFS_1"/>
    <property type="match status" value="2"/>
</dbReference>
<dbReference type="OrthoDB" id="5086884at2759"/>
<dbReference type="InterPro" id="IPR001958">
    <property type="entry name" value="Tet-R_TetA/multi-R_MdtG-like"/>
</dbReference>
<feature type="transmembrane region" description="Helical" evidence="7">
    <location>
        <begin position="336"/>
        <end position="355"/>
    </location>
</feature>
<keyword evidence="3" id="KW-0813">Transport</keyword>
<keyword evidence="4 7" id="KW-0812">Transmembrane</keyword>
<evidence type="ECO:0000256" key="3">
    <source>
        <dbReference type="ARBA" id="ARBA00022448"/>
    </source>
</evidence>
<dbReference type="Gene3D" id="1.20.1250.20">
    <property type="entry name" value="MFS general substrate transporter like domains"/>
    <property type="match status" value="1"/>
</dbReference>
<dbReference type="PROSITE" id="PS50850">
    <property type="entry name" value="MFS"/>
    <property type="match status" value="1"/>
</dbReference>
<evidence type="ECO:0000313" key="10">
    <source>
        <dbReference type="Proteomes" id="UP000789342"/>
    </source>
</evidence>
<comment type="caution">
    <text evidence="9">The sequence shown here is derived from an EMBL/GenBank/DDBJ whole genome shotgun (WGS) entry which is preliminary data.</text>
</comment>
<dbReference type="InterPro" id="IPR020846">
    <property type="entry name" value="MFS_dom"/>
</dbReference>
<dbReference type="SUPFAM" id="SSF103473">
    <property type="entry name" value="MFS general substrate transporter"/>
    <property type="match status" value="1"/>
</dbReference>
<proteinExistence type="inferred from homology"/>
<dbReference type="PANTHER" id="PTHR23506">
    <property type="entry name" value="GH10249P"/>
    <property type="match status" value="1"/>
</dbReference>
<accession>A0A9N9CB05</accession>
<evidence type="ECO:0000259" key="8">
    <source>
        <dbReference type="PROSITE" id="PS50850"/>
    </source>
</evidence>
<dbReference type="EMBL" id="CAJVPV010005759">
    <property type="protein sequence ID" value="CAG8595464.1"/>
    <property type="molecule type" value="Genomic_DNA"/>
</dbReference>
<feature type="transmembrane region" description="Helical" evidence="7">
    <location>
        <begin position="361"/>
        <end position="382"/>
    </location>
</feature>
<dbReference type="Proteomes" id="UP000789342">
    <property type="component" value="Unassembled WGS sequence"/>
</dbReference>